<evidence type="ECO:0000313" key="3">
    <source>
        <dbReference type="Proteomes" id="UP000198211"/>
    </source>
</evidence>
<sequence>MSSSSESDDGSRNKHKGFKISSSGTSVRWDGEDWTLYKHAVVNAFEQSLLDGIADDTEKEDPAWPEEKKGKLKKKQAKIKILIQGSLTKRLAKQVMSKKTYTEMWQELVTIYEGKSNPAQKATHLKGKDDVLSGNKSNQKSKPNKDSKPKTVRTDIECFKCGGNRFKSDCPELVGEEKPSARENLQANKRDLPARVQSW</sequence>
<dbReference type="AlphaFoldDB" id="A0A225VZ35"/>
<proteinExistence type="predicted"/>
<reference evidence="3" key="1">
    <citation type="submission" date="2017-03" db="EMBL/GenBank/DDBJ databases">
        <title>Phytopthora megakarya and P. palmivora, two closely related causual agents of cacao black pod achieved similar genome size and gene model numbers by different mechanisms.</title>
        <authorList>
            <person name="Ali S."/>
            <person name="Shao J."/>
            <person name="Larry D.J."/>
            <person name="Kronmiller B."/>
            <person name="Shen D."/>
            <person name="Strem M.D."/>
            <person name="Melnick R.L."/>
            <person name="Guiltinan M.J."/>
            <person name="Tyler B.M."/>
            <person name="Meinhardt L.W."/>
            <person name="Bailey B.A."/>
        </authorList>
    </citation>
    <scope>NUCLEOTIDE SEQUENCE [LARGE SCALE GENOMIC DNA]</scope>
    <source>
        <strain evidence="3">zdho120</strain>
    </source>
</reference>
<keyword evidence="3" id="KW-1185">Reference proteome</keyword>
<comment type="caution">
    <text evidence="2">The sequence shown here is derived from an EMBL/GenBank/DDBJ whole genome shotgun (WGS) entry which is preliminary data.</text>
</comment>
<feature type="compositionally biased region" description="Basic and acidic residues" evidence="1">
    <location>
        <begin position="143"/>
        <end position="153"/>
    </location>
</feature>
<feature type="region of interest" description="Disordered" evidence="1">
    <location>
        <begin position="177"/>
        <end position="199"/>
    </location>
</feature>
<accession>A0A225VZ35</accession>
<evidence type="ECO:0000256" key="1">
    <source>
        <dbReference type="SAM" id="MobiDB-lite"/>
    </source>
</evidence>
<organism evidence="2 3">
    <name type="scientific">Phytophthora megakarya</name>
    <dbReference type="NCBI Taxonomy" id="4795"/>
    <lineage>
        <taxon>Eukaryota</taxon>
        <taxon>Sar</taxon>
        <taxon>Stramenopiles</taxon>
        <taxon>Oomycota</taxon>
        <taxon>Peronosporomycetes</taxon>
        <taxon>Peronosporales</taxon>
        <taxon>Peronosporaceae</taxon>
        <taxon>Phytophthora</taxon>
    </lineage>
</organism>
<dbReference type="EMBL" id="NBNE01002535">
    <property type="protein sequence ID" value="OWZ10168.1"/>
    <property type="molecule type" value="Genomic_DNA"/>
</dbReference>
<gene>
    <name evidence="2" type="ORF">PHMEG_00017026</name>
</gene>
<feature type="region of interest" description="Disordered" evidence="1">
    <location>
        <begin position="116"/>
        <end position="153"/>
    </location>
</feature>
<dbReference type="Proteomes" id="UP000198211">
    <property type="component" value="Unassembled WGS sequence"/>
</dbReference>
<evidence type="ECO:0000313" key="2">
    <source>
        <dbReference type="EMBL" id="OWZ10168.1"/>
    </source>
</evidence>
<feature type="region of interest" description="Disordered" evidence="1">
    <location>
        <begin position="1"/>
        <end position="25"/>
    </location>
</feature>
<name>A0A225VZ35_9STRA</name>
<protein>
    <submittedName>
        <fullName evidence="2">Uncharacterized protein</fullName>
    </submittedName>
</protein>